<dbReference type="InterPro" id="IPR000835">
    <property type="entry name" value="HTH_MarR-typ"/>
</dbReference>
<reference evidence="2 3" key="1">
    <citation type="submission" date="2020-02" db="EMBL/GenBank/DDBJ databases">
        <title>complete genome sequence of Rhodobacteraceae bacterium.</title>
        <authorList>
            <person name="Park J."/>
            <person name="Kim Y.-S."/>
            <person name="Kim K.-H."/>
        </authorList>
    </citation>
    <scope>NUCLEOTIDE SEQUENCE [LARGE SCALE GENOMIC DNA]</scope>
    <source>
        <strain evidence="2 3">RR4-56</strain>
    </source>
</reference>
<dbReference type="Proteomes" id="UP000503336">
    <property type="component" value="Chromosome"/>
</dbReference>
<dbReference type="GO" id="GO:0003700">
    <property type="term" value="F:DNA-binding transcription factor activity"/>
    <property type="evidence" value="ECO:0007669"/>
    <property type="project" value="InterPro"/>
</dbReference>
<dbReference type="SMART" id="SM00347">
    <property type="entry name" value="HTH_MARR"/>
    <property type="match status" value="1"/>
</dbReference>
<dbReference type="InterPro" id="IPR036388">
    <property type="entry name" value="WH-like_DNA-bd_sf"/>
</dbReference>
<dbReference type="PANTHER" id="PTHR33164:SF57">
    <property type="entry name" value="MARR-FAMILY TRANSCRIPTIONAL REGULATOR"/>
    <property type="match status" value="1"/>
</dbReference>
<dbReference type="KEGG" id="hdh:G5B40_11755"/>
<dbReference type="GO" id="GO:0006950">
    <property type="term" value="P:response to stress"/>
    <property type="evidence" value="ECO:0007669"/>
    <property type="project" value="TreeGrafter"/>
</dbReference>
<dbReference type="SUPFAM" id="SSF46785">
    <property type="entry name" value="Winged helix' DNA-binding domain"/>
    <property type="match status" value="1"/>
</dbReference>
<organism evidence="2 3">
    <name type="scientific">Pikeienuella piscinae</name>
    <dbReference type="NCBI Taxonomy" id="2748098"/>
    <lineage>
        <taxon>Bacteria</taxon>
        <taxon>Pseudomonadati</taxon>
        <taxon>Pseudomonadota</taxon>
        <taxon>Alphaproteobacteria</taxon>
        <taxon>Rhodobacterales</taxon>
        <taxon>Paracoccaceae</taxon>
        <taxon>Pikeienuella</taxon>
    </lineage>
</organism>
<dbReference type="PANTHER" id="PTHR33164">
    <property type="entry name" value="TRANSCRIPTIONAL REGULATOR, MARR FAMILY"/>
    <property type="match status" value="1"/>
</dbReference>
<dbReference type="PROSITE" id="PS50995">
    <property type="entry name" value="HTH_MARR_2"/>
    <property type="match status" value="1"/>
</dbReference>
<gene>
    <name evidence="2" type="ORF">G5B40_11755</name>
</gene>
<evidence type="ECO:0000313" key="2">
    <source>
        <dbReference type="EMBL" id="QIE56069.1"/>
    </source>
</evidence>
<dbReference type="InterPro" id="IPR039422">
    <property type="entry name" value="MarR/SlyA-like"/>
</dbReference>
<keyword evidence="3" id="KW-1185">Reference proteome</keyword>
<accession>A0A7L5C2H3</accession>
<dbReference type="RefSeq" id="WP_165098809.1">
    <property type="nucleotide sequence ID" value="NZ_CP049056.1"/>
</dbReference>
<dbReference type="PRINTS" id="PR00598">
    <property type="entry name" value="HTHMARR"/>
</dbReference>
<protein>
    <submittedName>
        <fullName evidence="2">Winged helix-turn-helix transcriptional regulator</fullName>
    </submittedName>
</protein>
<dbReference type="InterPro" id="IPR036390">
    <property type="entry name" value="WH_DNA-bd_sf"/>
</dbReference>
<evidence type="ECO:0000313" key="3">
    <source>
        <dbReference type="Proteomes" id="UP000503336"/>
    </source>
</evidence>
<name>A0A7L5C2H3_9RHOB</name>
<dbReference type="EMBL" id="CP049056">
    <property type="protein sequence ID" value="QIE56069.1"/>
    <property type="molecule type" value="Genomic_DNA"/>
</dbReference>
<proteinExistence type="predicted"/>
<sequence length="162" mass="18512">MSEKKFKPRRSTPPGVDLDMLEHLLSFYLRAVNYGLSRDLDRRMDGLEVAQGTGKITALLLIDSHPGLRPSAIAAATLRDRPSISRIIAPLVDSGLVEKRIAPHERRASELFITPRGHKVAERVRRIAKDQSETFFSVLPEQDRDQLMRILRDLYLKMRVEQ</sequence>
<evidence type="ECO:0000259" key="1">
    <source>
        <dbReference type="PROSITE" id="PS50995"/>
    </source>
</evidence>
<dbReference type="Pfam" id="PF12802">
    <property type="entry name" value="MarR_2"/>
    <property type="match status" value="1"/>
</dbReference>
<dbReference type="Gene3D" id="1.10.10.10">
    <property type="entry name" value="Winged helix-like DNA-binding domain superfamily/Winged helix DNA-binding domain"/>
    <property type="match status" value="1"/>
</dbReference>
<dbReference type="AlphaFoldDB" id="A0A7L5C2H3"/>
<feature type="domain" description="HTH marR-type" evidence="1">
    <location>
        <begin position="18"/>
        <end position="156"/>
    </location>
</feature>